<dbReference type="Pfam" id="PF07554">
    <property type="entry name" value="FIVAR"/>
    <property type="match status" value="2"/>
</dbReference>
<reference evidence="1 2" key="1">
    <citation type="submission" date="2021-11" db="EMBL/GenBank/DDBJ databases">
        <authorList>
            <person name="Depoorter E."/>
        </authorList>
    </citation>
    <scope>NUCLEOTIDE SEQUENCE [LARGE SCALE GENOMIC DNA]</scope>
    <source>
        <strain evidence="1 2">LMG 24286</strain>
    </source>
</reference>
<dbReference type="Gene3D" id="1.20.1270.90">
    <property type="entry name" value="AF1782-like"/>
    <property type="match status" value="3"/>
</dbReference>
<dbReference type="RefSeq" id="WP_230098487.1">
    <property type="nucleotide sequence ID" value="NZ_CAKKNT010000008.1"/>
</dbReference>
<dbReference type="Proteomes" id="UP000789719">
    <property type="component" value="Unassembled WGS sequence"/>
</dbReference>
<evidence type="ECO:0000313" key="1">
    <source>
        <dbReference type="EMBL" id="CAH0418394.1"/>
    </source>
</evidence>
<dbReference type="NCBIfam" id="TIGR04320">
    <property type="entry name" value="Surf_Exclu_PgrA"/>
    <property type="match status" value="1"/>
</dbReference>
<gene>
    <name evidence="1" type="ORF">WGH24286_00812</name>
</gene>
<organism evidence="1 2">
    <name type="scientific">Periweissella ghanensis</name>
    <dbReference type="NCBI Taxonomy" id="467997"/>
    <lineage>
        <taxon>Bacteria</taxon>
        <taxon>Bacillati</taxon>
        <taxon>Bacillota</taxon>
        <taxon>Bacilli</taxon>
        <taxon>Lactobacillales</taxon>
        <taxon>Lactobacillaceae</taxon>
        <taxon>Periweissella</taxon>
    </lineage>
</organism>
<protein>
    <submittedName>
        <fullName evidence="1">Uncharacterized protein</fullName>
    </submittedName>
</protein>
<keyword evidence="2" id="KW-1185">Reference proteome</keyword>
<comment type="caution">
    <text evidence="1">The sequence shown here is derived from an EMBL/GenBank/DDBJ whole genome shotgun (WGS) entry which is preliminary data.</text>
</comment>
<accession>A0ABN8BP63</accession>
<dbReference type="InterPro" id="IPR027607">
    <property type="entry name" value="Surf_Exclu_SEC10/PgrA"/>
</dbReference>
<sequence length="502" mass="55056">MIKKRILQATIMSATVLSIGTGSIFVTNEHDASNKVYAATSNKWLLNSLISKAQQFHSQYWTATTFNQLQSALQSAQQVNRQWNANQWQVNQSANTLQRAINNMQRQVGVNKSGLQQQMGWSSSYGPANFTKASYANLQNVLTQGRAIYNNPKATQNDVNNIIWQLHNAGLNLVSLTPLRTQLGYSTGYQAQKYTPYSFKVLQNEISYGKWVLVNPQSTQWDVNNAIKVLHNAGLNLTAQLPSLTYTQPSGTSISISKFNDIVSGGKVQFLNTSFDQSPVFDLMGNFSDGVTNVPESFYFKPSQADVNTSIDPTKLTASQALDLANFAAGMVNTVRAQIGQIPLTVTTDSQAQAATVAANYSADNWDGYLYEEKAMEPHDITALNKANAQFGKATASRATTYNIDGECMSYTLDGKVPYLIAKYGSNMATAKLGLAFDIVRMMYNDGGANNYGHEKNLLDLDDTGKLVSRKTAYLGLATDKFGAFHITTSHALTNNETQGSF</sequence>
<dbReference type="EMBL" id="CAKKNT010000008">
    <property type="protein sequence ID" value="CAH0418394.1"/>
    <property type="molecule type" value="Genomic_DNA"/>
</dbReference>
<evidence type="ECO:0000313" key="2">
    <source>
        <dbReference type="Proteomes" id="UP000789719"/>
    </source>
</evidence>
<name>A0ABN8BP63_9LACO</name>
<proteinExistence type="predicted"/>